<gene>
    <name evidence="1" type="ORF">SMSP2_01677</name>
</gene>
<dbReference type="RefSeq" id="WP_146683495.1">
    <property type="nucleotide sequence ID" value="NZ_CP019646.1"/>
</dbReference>
<name>A0A1Q2MF30_9BACT</name>
<accession>A0A1Q2MF30</accession>
<reference evidence="2" key="1">
    <citation type="submission" date="2017-02" db="EMBL/GenBank/DDBJ databases">
        <title>Comparative genomics and description of representatives of a novel lineage of planctomycetes thriving in anoxic sediments.</title>
        <authorList>
            <person name="Spring S."/>
            <person name="Bunk B."/>
            <person name="Sproer C."/>
        </authorList>
    </citation>
    <scope>NUCLEOTIDE SEQUENCE [LARGE SCALE GENOMIC DNA]</scope>
    <source>
        <strain evidence="2">SM-Chi-D1</strain>
    </source>
</reference>
<dbReference type="AlphaFoldDB" id="A0A1Q2MF30"/>
<dbReference type="EMBL" id="CP019646">
    <property type="protein sequence ID" value="AQQ71306.1"/>
    <property type="molecule type" value="Genomic_DNA"/>
</dbReference>
<protein>
    <submittedName>
        <fullName evidence="1">Uncharacterized protein</fullName>
    </submittedName>
</protein>
<dbReference type="KEGG" id="pbas:SMSP2_01677"/>
<keyword evidence="2" id="KW-1185">Reference proteome</keyword>
<dbReference type="Proteomes" id="UP000188181">
    <property type="component" value="Chromosome"/>
</dbReference>
<organism evidence="1 2">
    <name type="scientific">Limihaloglobus sulfuriphilus</name>
    <dbReference type="NCBI Taxonomy" id="1851148"/>
    <lineage>
        <taxon>Bacteria</taxon>
        <taxon>Pseudomonadati</taxon>
        <taxon>Planctomycetota</taxon>
        <taxon>Phycisphaerae</taxon>
        <taxon>Sedimentisphaerales</taxon>
        <taxon>Sedimentisphaeraceae</taxon>
        <taxon>Limihaloglobus</taxon>
    </lineage>
</organism>
<evidence type="ECO:0000313" key="2">
    <source>
        <dbReference type="Proteomes" id="UP000188181"/>
    </source>
</evidence>
<dbReference type="OrthoDB" id="9789070at2"/>
<evidence type="ECO:0000313" key="1">
    <source>
        <dbReference type="EMBL" id="AQQ71306.1"/>
    </source>
</evidence>
<sequence length="416" mass="48054">MNRIVPRQTYFSKSIPEKRGNFEYLQERQLLITVDDVIAKSGIENSAIEHFLALAEQKKARLALDTGCSPLLTAQEHDETVYNAVFALRASLLRKKLQLSLRSFALVLSHSDLYQWFCSLERFMTPRIPGKSKIHQLENMIPPEMSKQIDRQLFSSLNTDILPEPIDFSKCYFDCTCIDVNIHHPIDWLLLRDAARTLMKATQRIRKTGLLHRMPKEPECFISEMNGLCKEMALWKRKKDARKHRKRTYRKMKKLIKVIAAHAQNHLKLLENSHHKTGLTNAVILQIVKQMSNVFNLLTQAVNNAHERIIGERRVKNEDKILSLYEPKVNVIVRNKAGKDVEFGNTLYLAEQPDGLIVDWKYYSEQAPHESKMLKESLVNIEIMTGTKPQLACGGMGDSYPLNLYFHSFFASLPFF</sequence>
<proteinExistence type="predicted"/>